<proteinExistence type="predicted"/>
<dbReference type="Proteomes" id="UP000593561">
    <property type="component" value="Unassembled WGS sequence"/>
</dbReference>
<accession>A0A7J8T979</accession>
<evidence type="ECO:0000313" key="2">
    <source>
        <dbReference type="Proteomes" id="UP000593561"/>
    </source>
</evidence>
<name>A0A7J8T979_GOSDV</name>
<comment type="caution">
    <text evidence="1">The sequence shown here is derived from an EMBL/GenBank/DDBJ whole genome shotgun (WGS) entry which is preliminary data.</text>
</comment>
<evidence type="ECO:0000313" key="1">
    <source>
        <dbReference type="EMBL" id="MBA0634590.1"/>
    </source>
</evidence>
<gene>
    <name evidence="1" type="ORF">Godav_029738</name>
</gene>
<organism evidence="1 2">
    <name type="scientific">Gossypium davidsonii</name>
    <name type="common">Davidson's cotton</name>
    <name type="synonym">Gossypium klotzschianum subsp. davidsonii</name>
    <dbReference type="NCBI Taxonomy" id="34287"/>
    <lineage>
        <taxon>Eukaryota</taxon>
        <taxon>Viridiplantae</taxon>
        <taxon>Streptophyta</taxon>
        <taxon>Embryophyta</taxon>
        <taxon>Tracheophyta</taxon>
        <taxon>Spermatophyta</taxon>
        <taxon>Magnoliopsida</taxon>
        <taxon>eudicotyledons</taxon>
        <taxon>Gunneridae</taxon>
        <taxon>Pentapetalae</taxon>
        <taxon>rosids</taxon>
        <taxon>malvids</taxon>
        <taxon>Malvales</taxon>
        <taxon>Malvaceae</taxon>
        <taxon>Malvoideae</taxon>
        <taxon>Gossypium</taxon>
    </lineage>
</organism>
<reference evidence="1 2" key="1">
    <citation type="journal article" date="2019" name="Genome Biol. Evol.">
        <title>Insights into the evolution of the New World diploid cottons (Gossypium, subgenus Houzingenia) based on genome sequencing.</title>
        <authorList>
            <person name="Grover C.E."/>
            <person name="Arick M.A. 2nd"/>
            <person name="Thrash A."/>
            <person name="Conover J.L."/>
            <person name="Sanders W.S."/>
            <person name="Peterson D.G."/>
            <person name="Frelichowski J.E."/>
            <person name="Scheffler J.A."/>
            <person name="Scheffler B.E."/>
            <person name="Wendel J.F."/>
        </authorList>
    </citation>
    <scope>NUCLEOTIDE SEQUENCE [LARGE SCALE GENOMIC DNA]</scope>
    <source>
        <strain evidence="1">27</strain>
        <tissue evidence="1">Leaf</tissue>
    </source>
</reference>
<keyword evidence="2" id="KW-1185">Reference proteome</keyword>
<dbReference type="EMBL" id="JABFAC010238657">
    <property type="protein sequence ID" value="MBA0634590.1"/>
    <property type="molecule type" value="Genomic_DNA"/>
</dbReference>
<dbReference type="AlphaFoldDB" id="A0A7J8T979"/>
<protein>
    <submittedName>
        <fullName evidence="1">Uncharacterized protein</fullName>
    </submittedName>
</protein>
<sequence length="22" mass="2627">MIYGRVNESMTIFLRQVKKILS</sequence>